<dbReference type="Pfam" id="PF07264">
    <property type="entry name" value="EI24"/>
    <property type="match status" value="1"/>
</dbReference>
<keyword evidence="6 10" id="KW-0812">Transmembrane</keyword>
<keyword evidence="2" id="KW-0813">Transport</keyword>
<evidence type="ECO:0000256" key="6">
    <source>
        <dbReference type="ARBA" id="ARBA00022692"/>
    </source>
</evidence>
<keyword evidence="5" id="KW-0028">Amino-acid biosynthesis</keyword>
<evidence type="ECO:0000256" key="5">
    <source>
        <dbReference type="ARBA" id="ARBA00022605"/>
    </source>
</evidence>
<keyword evidence="12" id="KW-1185">Reference proteome</keyword>
<comment type="caution">
    <text evidence="11">The sequence shown here is derived from an EMBL/GenBank/DDBJ whole genome shotgun (WGS) entry which is preliminary data.</text>
</comment>
<sequence length="282" mass="31604">MFNLPMGLIAGATYPFRALALLVNEPKLRGYVIVPILINILIGIALYVGLVFPGLELVDTLTQQWTFQWNQWIASLPMWLGFLTGFTVVLHWLLNVLVLLVLFLVTGFLLVQFGAILGSPWYGQLSEQIEKTRLGQLPQINTHPLAIAQDIWRAILFELKKLLLMAIAGIPLLLFNFIPAIGTLLFSIGSLTLATTLVCLDFFDSPLERRKLPFRQKLTLVWRTFPASATFGLVCFGLVSVPFINILTVPLCVSGGTLLFCDRIWPHHFTQERSDIALGTRE</sequence>
<dbReference type="EMBL" id="MLAW01000005">
    <property type="protein sequence ID" value="OJJ26684.1"/>
    <property type="molecule type" value="Genomic_DNA"/>
</dbReference>
<dbReference type="InterPro" id="IPR050480">
    <property type="entry name" value="CysZ-like"/>
</dbReference>
<feature type="transmembrane region" description="Helical" evidence="10">
    <location>
        <begin position="162"/>
        <end position="178"/>
    </location>
</feature>
<name>A0A1L9QVJ6_9CYAN</name>
<evidence type="ECO:0000256" key="3">
    <source>
        <dbReference type="ARBA" id="ARBA00022475"/>
    </source>
</evidence>
<proteinExistence type="predicted"/>
<dbReference type="GO" id="GO:0000103">
    <property type="term" value="P:sulfate assimilation"/>
    <property type="evidence" value="ECO:0007669"/>
    <property type="project" value="TreeGrafter"/>
</dbReference>
<evidence type="ECO:0000256" key="8">
    <source>
        <dbReference type="ARBA" id="ARBA00023032"/>
    </source>
</evidence>
<evidence type="ECO:0008006" key="13">
    <source>
        <dbReference type="Google" id="ProtNLM"/>
    </source>
</evidence>
<gene>
    <name evidence="11" type="ORF">BI308_04720</name>
</gene>
<protein>
    <recommendedName>
        <fullName evidence="13">Sulfate transporter CysZ</fullName>
    </recommendedName>
</protein>
<feature type="transmembrane region" description="Helical" evidence="10">
    <location>
        <begin position="100"/>
        <end position="123"/>
    </location>
</feature>
<dbReference type="AlphaFoldDB" id="A0A1L9QVJ6"/>
<organism evidence="11 12">
    <name type="scientific">Roseofilum reptotaenium AO1-A</name>
    <dbReference type="NCBI Taxonomy" id="1925591"/>
    <lineage>
        <taxon>Bacteria</taxon>
        <taxon>Bacillati</taxon>
        <taxon>Cyanobacteriota</taxon>
        <taxon>Cyanophyceae</taxon>
        <taxon>Desertifilales</taxon>
        <taxon>Desertifilaceae</taxon>
        <taxon>Roseofilum</taxon>
    </lineage>
</organism>
<evidence type="ECO:0000256" key="2">
    <source>
        <dbReference type="ARBA" id="ARBA00022448"/>
    </source>
</evidence>
<dbReference type="InterPro" id="IPR059112">
    <property type="entry name" value="CysZ/EI24"/>
</dbReference>
<accession>A0A1L9QVJ6</accession>
<evidence type="ECO:0000256" key="1">
    <source>
        <dbReference type="ARBA" id="ARBA00004141"/>
    </source>
</evidence>
<feature type="transmembrane region" description="Helical" evidence="10">
    <location>
        <begin position="72"/>
        <end position="94"/>
    </location>
</feature>
<evidence type="ECO:0000256" key="7">
    <source>
        <dbReference type="ARBA" id="ARBA00022989"/>
    </source>
</evidence>
<evidence type="ECO:0000313" key="12">
    <source>
        <dbReference type="Proteomes" id="UP000183940"/>
    </source>
</evidence>
<comment type="subcellular location">
    <subcellularLocation>
        <location evidence="1">Membrane</location>
        <topology evidence="1">Multi-pass membrane protein</topology>
    </subcellularLocation>
</comment>
<evidence type="ECO:0000256" key="9">
    <source>
        <dbReference type="ARBA" id="ARBA00023136"/>
    </source>
</evidence>
<evidence type="ECO:0000256" key="10">
    <source>
        <dbReference type="SAM" id="Phobius"/>
    </source>
</evidence>
<keyword evidence="8" id="KW-0764">Sulfate transport</keyword>
<keyword evidence="3" id="KW-1003">Cell membrane</keyword>
<evidence type="ECO:0000313" key="11">
    <source>
        <dbReference type="EMBL" id="OJJ26684.1"/>
    </source>
</evidence>
<feature type="transmembrane region" description="Helical" evidence="10">
    <location>
        <begin position="224"/>
        <end position="244"/>
    </location>
</feature>
<dbReference type="GO" id="GO:0005886">
    <property type="term" value="C:plasma membrane"/>
    <property type="evidence" value="ECO:0007669"/>
    <property type="project" value="TreeGrafter"/>
</dbReference>
<keyword evidence="7 10" id="KW-1133">Transmembrane helix</keyword>
<dbReference type="GO" id="GO:0009675">
    <property type="term" value="F:high-affinity sulfate:proton symporter activity"/>
    <property type="evidence" value="ECO:0007669"/>
    <property type="project" value="TreeGrafter"/>
</dbReference>
<dbReference type="PANTHER" id="PTHR37468:SF1">
    <property type="entry name" value="SULFATE TRANSPORTER CYSZ"/>
    <property type="match status" value="1"/>
</dbReference>
<keyword evidence="4" id="KW-0997">Cell inner membrane</keyword>
<feature type="transmembrane region" description="Helical" evidence="10">
    <location>
        <begin position="30"/>
        <end position="52"/>
    </location>
</feature>
<evidence type="ECO:0000256" key="4">
    <source>
        <dbReference type="ARBA" id="ARBA00022519"/>
    </source>
</evidence>
<reference evidence="11" key="1">
    <citation type="submission" date="2016-10" db="EMBL/GenBank/DDBJ databases">
        <title>CRISPR-Cas defence system in Roseofilum reptotaenium: evidence of a bacteriophage-cyanobacterium arms race in the coral black band disease.</title>
        <authorList>
            <person name="Buerger P."/>
            <person name="Wood-Charlson E.M."/>
            <person name="Weynberg K.D."/>
            <person name="Willis B."/>
            <person name="Van Oppen M.J."/>
        </authorList>
    </citation>
    <scope>NUCLEOTIDE SEQUENCE [LARGE SCALE GENOMIC DNA]</scope>
    <source>
        <strain evidence="11">AO1-A</strain>
    </source>
</reference>
<keyword evidence="9 10" id="KW-0472">Membrane</keyword>
<dbReference type="STRING" id="1925591.BI308_04720"/>
<dbReference type="PANTHER" id="PTHR37468">
    <property type="entry name" value="SULFATE TRANSPORTER CYSZ"/>
    <property type="match status" value="1"/>
</dbReference>
<dbReference type="GO" id="GO:0019344">
    <property type="term" value="P:cysteine biosynthetic process"/>
    <property type="evidence" value="ECO:0007669"/>
    <property type="project" value="TreeGrafter"/>
</dbReference>
<dbReference type="Proteomes" id="UP000183940">
    <property type="component" value="Unassembled WGS sequence"/>
</dbReference>